<dbReference type="AlphaFoldDB" id="A0A166AER9"/>
<accession>A0A166AER9</accession>
<feature type="transmembrane region" description="Helical" evidence="2">
    <location>
        <begin position="35"/>
        <end position="53"/>
    </location>
</feature>
<reference evidence="3 4" key="1">
    <citation type="journal article" date="2016" name="Mol. Biol. Evol.">
        <title>Comparative Genomics of Early-Diverging Mushroom-Forming Fungi Provides Insights into the Origins of Lignocellulose Decay Capabilities.</title>
        <authorList>
            <person name="Nagy L.G."/>
            <person name="Riley R."/>
            <person name="Tritt A."/>
            <person name="Adam C."/>
            <person name="Daum C."/>
            <person name="Floudas D."/>
            <person name="Sun H."/>
            <person name="Yadav J.S."/>
            <person name="Pangilinan J."/>
            <person name="Larsson K.H."/>
            <person name="Matsuura K."/>
            <person name="Barry K."/>
            <person name="Labutti K."/>
            <person name="Kuo R."/>
            <person name="Ohm R.A."/>
            <person name="Bhattacharya S.S."/>
            <person name="Shirouzu T."/>
            <person name="Yoshinaga Y."/>
            <person name="Martin F.M."/>
            <person name="Grigoriev I.V."/>
            <person name="Hibbett D.S."/>
        </authorList>
    </citation>
    <scope>NUCLEOTIDE SEQUENCE [LARGE SCALE GENOMIC DNA]</scope>
    <source>
        <strain evidence="3 4">CBS 109695</strain>
    </source>
</reference>
<keyword evidence="2" id="KW-1133">Transmembrane helix</keyword>
<dbReference type="EMBL" id="KV417661">
    <property type="protein sequence ID" value="KZP11531.1"/>
    <property type="molecule type" value="Genomic_DNA"/>
</dbReference>
<name>A0A166AER9_9AGAM</name>
<sequence>MGMGWMGATPTRRLHARPRADRTDHPRRLIISTRAAYTLLISFLILAVLSPPINHTTCWKRHASLCATTIVCLLLPNDGCAVDAAMVKGILRGRGGIFRLDCASVRKRVAVTTSTFVSPGTIVKDFKDSRTYTSSCDQPSHKSSAVFNRAPFKHLSI</sequence>
<evidence type="ECO:0000313" key="3">
    <source>
        <dbReference type="EMBL" id="KZP11531.1"/>
    </source>
</evidence>
<dbReference type="Proteomes" id="UP000076532">
    <property type="component" value="Unassembled WGS sequence"/>
</dbReference>
<evidence type="ECO:0000256" key="2">
    <source>
        <dbReference type="SAM" id="Phobius"/>
    </source>
</evidence>
<organism evidence="3 4">
    <name type="scientific">Athelia psychrophila</name>
    <dbReference type="NCBI Taxonomy" id="1759441"/>
    <lineage>
        <taxon>Eukaryota</taxon>
        <taxon>Fungi</taxon>
        <taxon>Dikarya</taxon>
        <taxon>Basidiomycota</taxon>
        <taxon>Agaricomycotina</taxon>
        <taxon>Agaricomycetes</taxon>
        <taxon>Agaricomycetidae</taxon>
        <taxon>Atheliales</taxon>
        <taxon>Atheliaceae</taxon>
        <taxon>Athelia</taxon>
    </lineage>
</organism>
<keyword evidence="2" id="KW-0812">Transmembrane</keyword>
<evidence type="ECO:0000256" key="1">
    <source>
        <dbReference type="SAM" id="MobiDB-lite"/>
    </source>
</evidence>
<keyword evidence="2" id="KW-0472">Membrane</keyword>
<proteinExistence type="predicted"/>
<protein>
    <submittedName>
        <fullName evidence="3">Uncharacterized protein</fullName>
    </submittedName>
</protein>
<evidence type="ECO:0000313" key="4">
    <source>
        <dbReference type="Proteomes" id="UP000076532"/>
    </source>
</evidence>
<feature type="region of interest" description="Disordered" evidence="1">
    <location>
        <begin position="1"/>
        <end position="21"/>
    </location>
</feature>
<keyword evidence="4" id="KW-1185">Reference proteome</keyword>
<gene>
    <name evidence="3" type="ORF">FIBSPDRAFT_183891</name>
</gene>